<name>A0A6J7IPF3_9ZZZZ</name>
<dbReference type="GO" id="GO:0008081">
    <property type="term" value="F:phosphoric diester hydrolase activity"/>
    <property type="evidence" value="ECO:0007669"/>
    <property type="project" value="InterPro"/>
</dbReference>
<dbReference type="EMBL" id="CAFBOL010000124">
    <property type="protein sequence ID" value="CAB5014459.1"/>
    <property type="molecule type" value="Genomic_DNA"/>
</dbReference>
<evidence type="ECO:0000313" key="6">
    <source>
        <dbReference type="EMBL" id="CAB5014459.1"/>
    </source>
</evidence>
<evidence type="ECO:0000313" key="4">
    <source>
        <dbReference type="EMBL" id="CAB4828982.1"/>
    </source>
</evidence>
<dbReference type="EMBL" id="CAEZYF010000005">
    <property type="protein sequence ID" value="CAB4716434.1"/>
    <property type="molecule type" value="Genomic_DNA"/>
</dbReference>
<dbReference type="PANTHER" id="PTHR43805">
    <property type="entry name" value="GLYCEROPHOSPHORYL DIESTER PHOSPHODIESTERASE"/>
    <property type="match status" value="1"/>
</dbReference>
<gene>
    <name evidence="3" type="ORF">UFOPK2656_01002</name>
    <name evidence="4" type="ORF">UFOPK3099_01910</name>
    <name evidence="5" type="ORF">UFOPK3651_01622</name>
    <name evidence="6" type="ORF">UFOPK3931_02989</name>
    <name evidence="2" type="ORF">UFOPK4189_03365</name>
</gene>
<dbReference type="Pfam" id="PF03009">
    <property type="entry name" value="GDPD"/>
    <property type="match status" value="1"/>
</dbReference>
<feature type="domain" description="GP-PDE" evidence="1">
    <location>
        <begin position="17"/>
        <end position="245"/>
    </location>
</feature>
<dbReference type="EMBL" id="CAESGF010000038">
    <property type="protein sequence ID" value="CAB4365623.1"/>
    <property type="molecule type" value="Genomic_DNA"/>
</dbReference>
<dbReference type="AlphaFoldDB" id="A0A6J7IPF3"/>
<dbReference type="EMBL" id="CAFBMT010000007">
    <property type="protein sequence ID" value="CAB4933163.1"/>
    <property type="molecule type" value="Genomic_DNA"/>
</dbReference>
<dbReference type="EMBL" id="CAFAAV010000162">
    <property type="protein sequence ID" value="CAB4828982.1"/>
    <property type="molecule type" value="Genomic_DNA"/>
</dbReference>
<sequence>MKPSIHPRHPYLDWDGPIAFAHRGGASDVPENTMPAFQYAVDAGYRYVETDVQVTADGVLVAFHDNDLRRACGRAGRISDLPWRDVSSARVDGAAPIPLLEDLLGTWPELRVNIDCKTDAAVDALVAGLRRCNALDRVCVGAFSDSRIARLRSTLGEALCTALGPRETALLRYGRPRRAAGNAAQVPVRQGPLHVTTPAFVERAHALGIAVHVWTIDEPVEIQRLLDLGVDGVMTDKPYVLREVFEARGVWH</sequence>
<dbReference type="GO" id="GO:0006629">
    <property type="term" value="P:lipid metabolic process"/>
    <property type="evidence" value="ECO:0007669"/>
    <property type="project" value="InterPro"/>
</dbReference>
<evidence type="ECO:0000313" key="3">
    <source>
        <dbReference type="EMBL" id="CAB4716434.1"/>
    </source>
</evidence>
<dbReference type="Gene3D" id="3.20.20.190">
    <property type="entry name" value="Phosphatidylinositol (PI) phosphodiesterase"/>
    <property type="match status" value="1"/>
</dbReference>
<dbReference type="InterPro" id="IPR030395">
    <property type="entry name" value="GP_PDE_dom"/>
</dbReference>
<protein>
    <submittedName>
        <fullName evidence="5">Unannotated protein</fullName>
    </submittedName>
</protein>
<proteinExistence type="predicted"/>
<evidence type="ECO:0000259" key="1">
    <source>
        <dbReference type="PROSITE" id="PS51704"/>
    </source>
</evidence>
<dbReference type="InterPro" id="IPR017946">
    <property type="entry name" value="PLC-like_Pdiesterase_TIM-brl"/>
</dbReference>
<reference evidence="5" key="1">
    <citation type="submission" date="2020-05" db="EMBL/GenBank/DDBJ databases">
        <authorList>
            <person name="Chiriac C."/>
            <person name="Salcher M."/>
            <person name="Ghai R."/>
            <person name="Kavagutti S V."/>
        </authorList>
    </citation>
    <scope>NUCLEOTIDE SEQUENCE</scope>
</reference>
<dbReference type="CDD" id="cd08561">
    <property type="entry name" value="GDPD_cytoplasmic_ScUgpQ2_like"/>
    <property type="match status" value="1"/>
</dbReference>
<dbReference type="SUPFAM" id="SSF51695">
    <property type="entry name" value="PLC-like phosphodiesterases"/>
    <property type="match status" value="1"/>
</dbReference>
<dbReference type="PANTHER" id="PTHR43805:SF1">
    <property type="entry name" value="GP-PDE DOMAIN-CONTAINING PROTEIN"/>
    <property type="match status" value="1"/>
</dbReference>
<evidence type="ECO:0000313" key="5">
    <source>
        <dbReference type="EMBL" id="CAB4933163.1"/>
    </source>
</evidence>
<accession>A0A6J7IPF3</accession>
<evidence type="ECO:0000313" key="2">
    <source>
        <dbReference type="EMBL" id="CAB4365623.1"/>
    </source>
</evidence>
<dbReference type="PROSITE" id="PS51704">
    <property type="entry name" value="GP_PDE"/>
    <property type="match status" value="1"/>
</dbReference>
<organism evidence="5">
    <name type="scientific">freshwater metagenome</name>
    <dbReference type="NCBI Taxonomy" id="449393"/>
    <lineage>
        <taxon>unclassified sequences</taxon>
        <taxon>metagenomes</taxon>
        <taxon>ecological metagenomes</taxon>
    </lineage>
</organism>